<evidence type="ECO:0000256" key="4">
    <source>
        <dbReference type="ARBA" id="ARBA00022432"/>
    </source>
</evidence>
<dbReference type="GO" id="GO:0046166">
    <property type="term" value="P:glyceraldehyde-3-phosphate biosynthetic process"/>
    <property type="evidence" value="ECO:0007669"/>
    <property type="project" value="TreeGrafter"/>
</dbReference>
<dbReference type="AlphaFoldDB" id="A0A1I1F3J3"/>
<dbReference type="InterPro" id="IPR020861">
    <property type="entry name" value="Triosephosphate_isomerase_AS"/>
</dbReference>
<evidence type="ECO:0000256" key="7">
    <source>
        <dbReference type="ARBA" id="ARBA00023235"/>
    </source>
</evidence>
<evidence type="ECO:0000256" key="6">
    <source>
        <dbReference type="ARBA" id="ARBA00023152"/>
    </source>
</evidence>
<feature type="active site" description="Proton acceptor" evidence="8">
    <location>
        <position position="163"/>
    </location>
</feature>
<feature type="binding site" evidence="8">
    <location>
        <begin position="229"/>
        <end position="230"/>
    </location>
    <ligand>
        <name>substrate</name>
    </ligand>
</feature>
<dbReference type="PANTHER" id="PTHR21139:SF42">
    <property type="entry name" value="TRIOSEPHOSPHATE ISOMERASE"/>
    <property type="match status" value="1"/>
</dbReference>
<keyword evidence="6 8" id="KW-0324">Glycolysis</keyword>
<reference evidence="10 11" key="1">
    <citation type="submission" date="2016-10" db="EMBL/GenBank/DDBJ databases">
        <authorList>
            <person name="de Groot N.N."/>
        </authorList>
    </citation>
    <scope>NUCLEOTIDE SEQUENCE [LARGE SCALE GENOMIC DNA]</scope>
    <source>
        <strain evidence="10 11">DSM 6059</strain>
    </source>
</reference>
<feature type="binding site" evidence="8">
    <location>
        <begin position="11"/>
        <end position="13"/>
    </location>
    <ligand>
        <name>substrate</name>
    </ligand>
</feature>
<dbReference type="InterPro" id="IPR035990">
    <property type="entry name" value="TIM_sf"/>
</dbReference>
<comment type="subunit">
    <text evidence="8 9">Homodimer.</text>
</comment>
<dbReference type="CDD" id="cd00311">
    <property type="entry name" value="TIM"/>
    <property type="match status" value="1"/>
</dbReference>
<dbReference type="EMBL" id="FOLO01000002">
    <property type="protein sequence ID" value="SFB91730.1"/>
    <property type="molecule type" value="Genomic_DNA"/>
</dbReference>
<dbReference type="InterPro" id="IPR000652">
    <property type="entry name" value="Triosephosphate_isomerase"/>
</dbReference>
<dbReference type="GO" id="GO:0006094">
    <property type="term" value="P:gluconeogenesis"/>
    <property type="evidence" value="ECO:0007669"/>
    <property type="project" value="UniProtKB-UniRule"/>
</dbReference>
<comment type="similarity">
    <text evidence="3 8 9">Belongs to the triosephosphate isomerase family.</text>
</comment>
<accession>A0A1I1F3J3</accession>
<feature type="binding site" evidence="8">
    <location>
        <position position="208"/>
    </location>
    <ligand>
        <name>substrate</name>
    </ligand>
</feature>
<protein>
    <recommendedName>
        <fullName evidence="8 9">Triosephosphate isomerase</fullName>
        <shortName evidence="8">TIM</shortName>
        <shortName evidence="8">TPI</shortName>
        <ecNumber evidence="8 9">5.3.1.1</ecNumber>
    </recommendedName>
    <alternativeName>
        <fullName evidence="8">Triose-phosphate isomerase</fullName>
    </alternativeName>
</protein>
<dbReference type="NCBIfam" id="TIGR00419">
    <property type="entry name" value="tim"/>
    <property type="match status" value="1"/>
</dbReference>
<evidence type="ECO:0000256" key="9">
    <source>
        <dbReference type="RuleBase" id="RU363013"/>
    </source>
</evidence>
<comment type="function">
    <text evidence="8">Involved in the gluconeogenesis. Catalyzes stereospecifically the conversion of dihydroxyacetone phosphate (DHAP) to D-glyceraldehyde-3-phosphate (G3P).</text>
</comment>
<dbReference type="GO" id="GO:0005829">
    <property type="term" value="C:cytosol"/>
    <property type="evidence" value="ECO:0007669"/>
    <property type="project" value="TreeGrafter"/>
</dbReference>
<dbReference type="Pfam" id="PF00121">
    <property type="entry name" value="TIM"/>
    <property type="match status" value="1"/>
</dbReference>
<feature type="active site" description="Electrophile" evidence="8">
    <location>
        <position position="91"/>
    </location>
</feature>
<dbReference type="EC" id="5.3.1.1" evidence="8 9"/>
<dbReference type="GO" id="GO:0004807">
    <property type="term" value="F:triose-phosphate isomerase activity"/>
    <property type="evidence" value="ECO:0007669"/>
    <property type="project" value="UniProtKB-UniRule"/>
</dbReference>
<dbReference type="RefSeq" id="WP_091979555.1">
    <property type="nucleotide sequence ID" value="NZ_FOLO01000002.1"/>
</dbReference>
<dbReference type="PANTHER" id="PTHR21139">
    <property type="entry name" value="TRIOSEPHOSPHATE ISOMERASE"/>
    <property type="match status" value="1"/>
</dbReference>
<dbReference type="GO" id="GO:0006096">
    <property type="term" value="P:glycolytic process"/>
    <property type="evidence" value="ECO:0007669"/>
    <property type="project" value="UniProtKB-UniRule"/>
</dbReference>
<dbReference type="UniPathway" id="UPA00109">
    <property type="reaction ID" value="UER00189"/>
</dbReference>
<dbReference type="FunFam" id="3.20.20.70:FF:000016">
    <property type="entry name" value="Triosephosphate isomerase"/>
    <property type="match status" value="1"/>
</dbReference>
<name>A0A1I1F3J3_9GAMM</name>
<dbReference type="HAMAP" id="MF_00147_B">
    <property type="entry name" value="TIM_B"/>
    <property type="match status" value="1"/>
</dbReference>
<sequence>MASRKPMVAGNWKMNGSVELITTMADTLKNASNNKIDVLIFPPFPLLSKALEADIVAGSQTVSHEDAGAFTGEVDAKLVFELGCKYTLVGHSERRSIYGESNDVVALKFEKAQENKLIPILCVGESETQREQGLTESVVAEQLNVVIDKLGVAALVNSVIAYEPVWAIGTGKTASPKQAQEVHKFIRNKIAALDMSIAENITLLYGGSVNDQNSELLFAQADIDGGLIGGASLKPDAFLSICNSAQRNA</sequence>
<dbReference type="SUPFAM" id="SSF51351">
    <property type="entry name" value="Triosephosphate isomerase (TIM)"/>
    <property type="match status" value="1"/>
</dbReference>
<feature type="binding site" evidence="8">
    <location>
        <position position="169"/>
    </location>
    <ligand>
        <name>substrate</name>
    </ligand>
</feature>
<dbReference type="OrthoDB" id="9809429at2"/>
<evidence type="ECO:0000256" key="5">
    <source>
        <dbReference type="ARBA" id="ARBA00022490"/>
    </source>
</evidence>
<comment type="catalytic activity">
    <reaction evidence="8 9">
        <text>D-glyceraldehyde 3-phosphate = dihydroxyacetone phosphate</text>
        <dbReference type="Rhea" id="RHEA:18585"/>
        <dbReference type="ChEBI" id="CHEBI:57642"/>
        <dbReference type="ChEBI" id="CHEBI:59776"/>
        <dbReference type="EC" id="5.3.1.1"/>
    </reaction>
</comment>
<comment type="subcellular location">
    <subcellularLocation>
        <location evidence="8 9">Cytoplasm</location>
    </subcellularLocation>
</comment>
<comment type="pathway">
    <text evidence="1 8 9">Carbohydrate degradation; glycolysis; D-glyceraldehyde 3-phosphate from glycerone phosphate: step 1/1.</text>
</comment>
<evidence type="ECO:0000256" key="1">
    <source>
        <dbReference type="ARBA" id="ARBA00004680"/>
    </source>
</evidence>
<evidence type="ECO:0000313" key="11">
    <source>
        <dbReference type="Proteomes" id="UP000198862"/>
    </source>
</evidence>
<keyword evidence="5 8" id="KW-0963">Cytoplasm</keyword>
<dbReference type="InterPro" id="IPR022896">
    <property type="entry name" value="TrioseP_Isoase_bac/euk"/>
</dbReference>
<keyword evidence="11" id="KW-1185">Reference proteome</keyword>
<keyword evidence="7 8" id="KW-0413">Isomerase</keyword>
<evidence type="ECO:0000256" key="3">
    <source>
        <dbReference type="ARBA" id="ARBA00007422"/>
    </source>
</evidence>
<dbReference type="PROSITE" id="PS51440">
    <property type="entry name" value="TIM_2"/>
    <property type="match status" value="1"/>
</dbReference>
<dbReference type="GO" id="GO:0019563">
    <property type="term" value="P:glycerol catabolic process"/>
    <property type="evidence" value="ECO:0007669"/>
    <property type="project" value="TreeGrafter"/>
</dbReference>
<keyword evidence="4 8" id="KW-0312">Gluconeogenesis</keyword>
<dbReference type="Proteomes" id="UP000198862">
    <property type="component" value="Unassembled WGS sequence"/>
</dbReference>
<evidence type="ECO:0000256" key="2">
    <source>
        <dbReference type="ARBA" id="ARBA00004939"/>
    </source>
</evidence>
<dbReference type="STRING" id="1123010.SAMN02745724_00488"/>
<evidence type="ECO:0000313" key="10">
    <source>
        <dbReference type="EMBL" id="SFB91730.1"/>
    </source>
</evidence>
<gene>
    <name evidence="8" type="primary">tpiA</name>
    <name evidence="10" type="ORF">SAMN02745724_00488</name>
</gene>
<dbReference type="Gene3D" id="3.20.20.70">
    <property type="entry name" value="Aldolase class I"/>
    <property type="match status" value="1"/>
</dbReference>
<dbReference type="PROSITE" id="PS00171">
    <property type="entry name" value="TIM_1"/>
    <property type="match status" value="1"/>
</dbReference>
<proteinExistence type="inferred from homology"/>
<evidence type="ECO:0000256" key="8">
    <source>
        <dbReference type="HAMAP-Rule" id="MF_00147"/>
    </source>
</evidence>
<organism evidence="10 11">
    <name type="scientific">Pseudoalteromonas denitrificans DSM 6059</name>
    <dbReference type="NCBI Taxonomy" id="1123010"/>
    <lineage>
        <taxon>Bacteria</taxon>
        <taxon>Pseudomonadati</taxon>
        <taxon>Pseudomonadota</taxon>
        <taxon>Gammaproteobacteria</taxon>
        <taxon>Alteromonadales</taxon>
        <taxon>Pseudoalteromonadaceae</taxon>
        <taxon>Pseudoalteromonas</taxon>
    </lineage>
</organism>
<dbReference type="InterPro" id="IPR013785">
    <property type="entry name" value="Aldolase_TIM"/>
</dbReference>
<comment type="pathway">
    <text evidence="2">Carbohydrate metabolism; erythritol degradation.</text>
</comment>
<comment type="pathway">
    <text evidence="8 9">Carbohydrate biosynthesis; gluconeogenesis.</text>
</comment>
<dbReference type="UniPathway" id="UPA00138"/>